<gene>
    <name evidence="2" type="ORF">ENU1_133200</name>
</gene>
<evidence type="ECO:0000313" key="3">
    <source>
        <dbReference type="Proteomes" id="UP000006769"/>
    </source>
</evidence>
<feature type="coiled-coil region" evidence="1">
    <location>
        <begin position="10"/>
        <end position="37"/>
    </location>
</feature>
<dbReference type="RefSeq" id="XP_008858339.1">
    <property type="nucleotide sequence ID" value="XM_008860117.1"/>
</dbReference>
<reference evidence="2 3" key="1">
    <citation type="submission" date="2011-11" db="EMBL/GenBank/DDBJ databases">
        <authorList>
            <person name="Hannick L."/>
            <person name="Karamycheva S."/>
            <person name="Lorenzi H."/>
            <person name="Caler E."/>
        </authorList>
    </citation>
    <scope>NUCLEOTIDE SEQUENCE [LARGE SCALE GENOMIC DNA]</scope>
    <source>
        <strain evidence="2 3">P19</strain>
    </source>
</reference>
<sequence length="107" mass="13059">MEEMIKEDKISKIKLKIKNMVEEINNIQEESMSKEEEWRSQYSDYKERSARLEMINNVITMEEMNKIEEWTNRKVGNIIFNSDIDDWNKDTSSLQERILYNRINNYN</sequence>
<dbReference type="GeneID" id="20074516"/>
<dbReference type="VEuPathDB" id="AmoebaDB:ENU1_133200"/>
<dbReference type="Proteomes" id="UP000006769">
    <property type="component" value="Unassembled WGS sequence"/>
</dbReference>
<dbReference type="EMBL" id="JH927726">
    <property type="protein sequence ID" value="EKE39326.1"/>
    <property type="molecule type" value="Genomic_DNA"/>
</dbReference>
<keyword evidence="1" id="KW-0175">Coiled coil</keyword>
<evidence type="ECO:0000256" key="1">
    <source>
        <dbReference type="SAM" id="Coils"/>
    </source>
</evidence>
<protein>
    <submittedName>
        <fullName evidence="2">Uncharacterized protein</fullName>
    </submittedName>
</protein>
<proteinExistence type="predicted"/>
<accession>K2GA37</accession>
<dbReference type="AlphaFoldDB" id="K2GA37"/>
<organism evidence="2 3">
    <name type="scientific">Entamoeba nuttalli (strain P19)</name>
    <name type="common">Amoeba</name>
    <dbReference type="NCBI Taxonomy" id="1076696"/>
    <lineage>
        <taxon>Eukaryota</taxon>
        <taxon>Amoebozoa</taxon>
        <taxon>Evosea</taxon>
        <taxon>Archamoebae</taxon>
        <taxon>Mastigamoebida</taxon>
        <taxon>Entamoebidae</taxon>
        <taxon>Entamoeba</taxon>
    </lineage>
</organism>
<name>K2GA37_ENTNP</name>
<evidence type="ECO:0000313" key="2">
    <source>
        <dbReference type="EMBL" id="EKE39326.1"/>
    </source>
</evidence>